<comment type="caution">
    <text evidence="7">The sequence shown here is derived from an EMBL/GenBank/DDBJ whole genome shotgun (WGS) entry which is preliminary data.</text>
</comment>
<evidence type="ECO:0000256" key="1">
    <source>
        <dbReference type="ARBA" id="ARBA00004442"/>
    </source>
</evidence>
<dbReference type="SUPFAM" id="SSF49464">
    <property type="entry name" value="Carboxypeptidase regulatory domain-like"/>
    <property type="match status" value="1"/>
</dbReference>
<dbReference type="Pfam" id="PF13620">
    <property type="entry name" value="CarboxypepD_reg"/>
    <property type="match status" value="1"/>
</dbReference>
<dbReference type="InterPro" id="IPR037066">
    <property type="entry name" value="Plug_dom_sf"/>
</dbReference>
<dbReference type="Gene3D" id="2.60.40.1120">
    <property type="entry name" value="Carboxypeptidase-like, regulatory domain"/>
    <property type="match status" value="1"/>
</dbReference>
<evidence type="ECO:0000259" key="5">
    <source>
        <dbReference type="Pfam" id="PF00593"/>
    </source>
</evidence>
<dbReference type="PANTHER" id="PTHR40980:SF4">
    <property type="entry name" value="TONB-DEPENDENT RECEPTOR-LIKE BETA-BARREL DOMAIN-CONTAINING PROTEIN"/>
    <property type="match status" value="1"/>
</dbReference>
<keyword evidence="2 4" id="KW-0472">Membrane</keyword>
<dbReference type="InterPro" id="IPR008969">
    <property type="entry name" value="CarboxyPept-like_regulatory"/>
</dbReference>
<evidence type="ECO:0000256" key="4">
    <source>
        <dbReference type="RuleBase" id="RU003357"/>
    </source>
</evidence>
<dbReference type="Gene3D" id="2.170.130.10">
    <property type="entry name" value="TonB-dependent receptor, plug domain"/>
    <property type="match status" value="1"/>
</dbReference>
<dbReference type="PANTHER" id="PTHR40980">
    <property type="entry name" value="PLUG DOMAIN-CONTAINING PROTEIN"/>
    <property type="match status" value="1"/>
</dbReference>
<evidence type="ECO:0000256" key="3">
    <source>
        <dbReference type="ARBA" id="ARBA00023237"/>
    </source>
</evidence>
<dbReference type="RefSeq" id="WP_184628798.1">
    <property type="nucleotide sequence ID" value="NZ_JACHCC010000014.1"/>
</dbReference>
<evidence type="ECO:0000313" key="7">
    <source>
        <dbReference type="EMBL" id="MBB6502549.1"/>
    </source>
</evidence>
<dbReference type="Pfam" id="PF07715">
    <property type="entry name" value="Plug"/>
    <property type="match status" value="1"/>
</dbReference>
<dbReference type="InterPro" id="IPR000531">
    <property type="entry name" value="Beta-barrel_TonB"/>
</dbReference>
<dbReference type="Gene3D" id="2.40.170.20">
    <property type="entry name" value="TonB-dependent receptor, beta-barrel domain"/>
    <property type="match status" value="1"/>
</dbReference>
<evidence type="ECO:0000256" key="2">
    <source>
        <dbReference type="ARBA" id="ARBA00023136"/>
    </source>
</evidence>
<evidence type="ECO:0000259" key="6">
    <source>
        <dbReference type="Pfam" id="PF07715"/>
    </source>
</evidence>
<dbReference type="AlphaFoldDB" id="A0A7X0MKT9"/>
<keyword evidence="3" id="KW-0998">Cell outer membrane</keyword>
<proteinExistence type="inferred from homology"/>
<dbReference type="Pfam" id="PF00593">
    <property type="entry name" value="TonB_dep_Rec_b-barrel"/>
    <property type="match status" value="1"/>
</dbReference>
<dbReference type="SUPFAM" id="SSF56935">
    <property type="entry name" value="Porins"/>
    <property type="match status" value="1"/>
</dbReference>
<feature type="domain" description="TonB-dependent receptor plug" evidence="6">
    <location>
        <begin position="233"/>
        <end position="332"/>
    </location>
</feature>
<keyword evidence="7" id="KW-0675">Receptor</keyword>
<accession>A0A7X0MKT9</accession>
<sequence length="1064" mass="119224">MIINLLSKKKYAVYSSQSILLISFLFIFLSFNCISELHAQSGTITLNYKSCTAQGLLKELEKQSSFRFVFDPVQMSGVHLQNINYHQVPVRSVLDDLEKKTNLSFSILNSNVSVRLVMRTAVKKPEPGKITGTISDEKGETFPSASIRVIELGSGMQSAVDGKYTMSLPPGTYTLEISYISYQTQRITGVQIKAGGMTKLDISMKPAANALKEVVVTSGFQRASTAGLYAKQKNAAGISDGISAAQISRTPDNNVGAVLKRVSGLNVVDNRYVVVRGLSDRYNQAQIDGVTQPSTEMNQRNFAFDAIPAEMVSSVVVNKTATPDLSSEFAGGQVVVNTLDIPVQNFTQFQLGTGYNSNTIGKDFLQAGKRGNAEFFSFIGNGHQLPPGLRSWVSSNQGGVPDYVTAQSKAFDPEGFRMYRYGFMPNQNYRFSLGRTYALKNGMNFGFVGGATLRNSQEINDYISTRAGFTVKMIDSADVRQNGNIYKYNSTLSGLLNFGLQGKGFKLSLRNMYSHVYKNDYYTYNSRTANDETDPAPARRIKFNLQIPESTTVLQHKLEGEHAIGEAGFKLTWNGSYTSVGQTIDDQRKFTALNSGKINGQSYYQRYLVANPYLNDGNPDYRLYTDTKEKDYNWGVNLSRSFDFLQAKNLIKIGYSGFYKKRDLANTTVQIYNDSHDNIEVGPYEYSLRPELLGTGAGQVFYNVPAESGSQFSGKSTSQSAYAMLDQQILKKIRLVYGVRFESYKLTNLQYQTKDDEVNRDDNNNFLPSANITYSLTEQMNFRASYATTIVRPDFRETSVFNPYDPNLDARIQGANLKSTKINNADIRYEWYPSPGEIISLSGFYKHFDKPIELVFIQDMAVDQYAFQNQKSAVNYGLEMEIRKTMSFIADKAWLRNLSIFGNGTIIRSNVVALSYEGADGKTVKELKSKRALFGQSPWIANIGLSYTQDQYGINVVYNKSGYRTNTISDNPQLVEYEMGRDLVDLQLFTRLFKQKAELKLNIANLLNAKTTFYKNWEGYVGGGKDEFVRVPGKTDGYKKEEGDFITYQLKSGTNVSMSFTYRF</sequence>
<evidence type="ECO:0000313" key="8">
    <source>
        <dbReference type="Proteomes" id="UP000521017"/>
    </source>
</evidence>
<dbReference type="EMBL" id="JACHCC010000014">
    <property type="protein sequence ID" value="MBB6502549.1"/>
    <property type="molecule type" value="Genomic_DNA"/>
</dbReference>
<comment type="similarity">
    <text evidence="4">Belongs to the TonB-dependent receptor family.</text>
</comment>
<keyword evidence="4" id="KW-0798">TonB box</keyword>
<dbReference type="GO" id="GO:0009279">
    <property type="term" value="C:cell outer membrane"/>
    <property type="evidence" value="ECO:0007669"/>
    <property type="project" value="UniProtKB-SubCell"/>
</dbReference>
<gene>
    <name evidence="7" type="ORF">HDF25_004732</name>
</gene>
<dbReference type="InterPro" id="IPR036942">
    <property type="entry name" value="Beta-barrel_TonB_sf"/>
</dbReference>
<name>A0A7X0MKT9_9SPHI</name>
<dbReference type="InterPro" id="IPR012910">
    <property type="entry name" value="Plug_dom"/>
</dbReference>
<dbReference type="Proteomes" id="UP000521017">
    <property type="component" value="Unassembled WGS sequence"/>
</dbReference>
<comment type="subcellular location">
    <subcellularLocation>
        <location evidence="1 4">Cell outer membrane</location>
    </subcellularLocation>
</comment>
<organism evidence="7 8">
    <name type="scientific">Pedobacter cryoconitis</name>
    <dbReference type="NCBI Taxonomy" id="188932"/>
    <lineage>
        <taxon>Bacteria</taxon>
        <taxon>Pseudomonadati</taxon>
        <taxon>Bacteroidota</taxon>
        <taxon>Sphingobacteriia</taxon>
        <taxon>Sphingobacteriales</taxon>
        <taxon>Sphingobacteriaceae</taxon>
        <taxon>Pedobacter</taxon>
    </lineage>
</organism>
<reference evidence="7 8" key="1">
    <citation type="submission" date="2020-08" db="EMBL/GenBank/DDBJ databases">
        <title>Genomic Encyclopedia of Type Strains, Phase IV (KMG-V): Genome sequencing to study the core and pangenomes of soil and plant-associated prokaryotes.</title>
        <authorList>
            <person name="Whitman W."/>
        </authorList>
    </citation>
    <scope>NUCLEOTIDE SEQUENCE [LARGE SCALE GENOMIC DNA]</scope>
    <source>
        <strain evidence="7 8">M2T3</strain>
    </source>
</reference>
<protein>
    <submittedName>
        <fullName evidence="7">Outer membrane receptor protein involved in Fe transport</fullName>
    </submittedName>
</protein>
<feature type="domain" description="TonB-dependent receptor-like beta-barrel" evidence="5">
    <location>
        <begin position="587"/>
        <end position="1006"/>
    </location>
</feature>